<dbReference type="InterPro" id="IPR018062">
    <property type="entry name" value="HTH_AraC-typ_CS"/>
</dbReference>
<dbReference type="STRING" id="401562.NS365_08045"/>
<dbReference type="InterPro" id="IPR009057">
    <property type="entry name" value="Homeodomain-like_sf"/>
</dbReference>
<keyword evidence="1" id="KW-0805">Transcription regulation</keyword>
<keyword evidence="3" id="KW-0804">Transcription</keyword>
<dbReference type="PROSITE" id="PS00041">
    <property type="entry name" value="HTH_ARAC_FAMILY_1"/>
    <property type="match status" value="1"/>
</dbReference>
<sequence length="318" mass="36012">MRSIDFTTNSVRPKERYEAWRERPWPSYAHILRTDRPAGEFYSHSRTFHLGLLEFTDTRMAGQNYVRTDPMIQADGFDVVTLALVLEGRFHGETAVSPFRGAARSVLIGDMSLPFSQSFTNARVISLSFRRATIESLVPRVETLHGLVLTGRDAEPLVRQVLHELDHLGAMDDEAGLAIGERLTGTFLSCLGQSEICTLSEDAAKRRLWTEIRWILEQRYRDPDLDVERIATLARVSRATLYRAFKDTNGIAAALMALRLRKAAAALQDPHDRRLMAEIAYSVGFTRSDTFSSAFRAAYGCSAREWRHQASTSRKRED</sequence>
<evidence type="ECO:0000313" key="5">
    <source>
        <dbReference type="EMBL" id="KTQ95901.1"/>
    </source>
</evidence>
<dbReference type="EMBL" id="LDPZ01000019">
    <property type="protein sequence ID" value="KTQ95901.1"/>
    <property type="molecule type" value="Genomic_DNA"/>
</dbReference>
<dbReference type="InterPro" id="IPR018060">
    <property type="entry name" value="HTH_AraC"/>
</dbReference>
<keyword evidence="2" id="KW-0238">DNA-binding</keyword>
<dbReference type="AlphaFoldDB" id="A0A175RBC7"/>
<comment type="caution">
    <text evidence="5">The sequence shown here is derived from an EMBL/GenBank/DDBJ whole genome shotgun (WGS) entry which is preliminary data.</text>
</comment>
<dbReference type="Proteomes" id="UP000078272">
    <property type="component" value="Unassembled WGS sequence"/>
</dbReference>
<gene>
    <name evidence="5" type="ORF">NS226_09480</name>
</gene>
<dbReference type="PANTHER" id="PTHR46796">
    <property type="entry name" value="HTH-TYPE TRANSCRIPTIONAL ACTIVATOR RHAS-RELATED"/>
    <property type="match status" value="1"/>
</dbReference>
<evidence type="ECO:0000256" key="1">
    <source>
        <dbReference type="ARBA" id="ARBA00023015"/>
    </source>
</evidence>
<reference evidence="5 6" key="1">
    <citation type="journal article" date="2016" name="Front. Microbiol.">
        <title>Genomic Resource of Rice Seed Associated Bacteria.</title>
        <authorList>
            <person name="Midha S."/>
            <person name="Bansal K."/>
            <person name="Sharma S."/>
            <person name="Kumar N."/>
            <person name="Patil P.P."/>
            <person name="Chaudhry V."/>
            <person name="Patil P.B."/>
        </authorList>
    </citation>
    <scope>NUCLEOTIDE SEQUENCE [LARGE SCALE GENOMIC DNA]</scope>
    <source>
        <strain evidence="5 6">NS226</strain>
    </source>
</reference>
<organism evidence="5 6">
    <name type="scientific">Aureimonas ureilytica</name>
    <dbReference type="NCBI Taxonomy" id="401562"/>
    <lineage>
        <taxon>Bacteria</taxon>
        <taxon>Pseudomonadati</taxon>
        <taxon>Pseudomonadota</taxon>
        <taxon>Alphaproteobacteria</taxon>
        <taxon>Hyphomicrobiales</taxon>
        <taxon>Aurantimonadaceae</taxon>
        <taxon>Aureimonas</taxon>
    </lineage>
</organism>
<evidence type="ECO:0000256" key="3">
    <source>
        <dbReference type="ARBA" id="ARBA00023163"/>
    </source>
</evidence>
<proteinExistence type="predicted"/>
<evidence type="ECO:0000259" key="4">
    <source>
        <dbReference type="PROSITE" id="PS01124"/>
    </source>
</evidence>
<dbReference type="RefSeq" id="WP_058634787.1">
    <property type="nucleotide sequence ID" value="NZ_LDPZ01000019.1"/>
</dbReference>
<dbReference type="GO" id="GO:0043565">
    <property type="term" value="F:sequence-specific DNA binding"/>
    <property type="evidence" value="ECO:0007669"/>
    <property type="project" value="InterPro"/>
</dbReference>
<dbReference type="Pfam" id="PF12833">
    <property type="entry name" value="HTH_18"/>
    <property type="match status" value="1"/>
</dbReference>
<evidence type="ECO:0000256" key="2">
    <source>
        <dbReference type="ARBA" id="ARBA00023125"/>
    </source>
</evidence>
<dbReference type="GO" id="GO:0003700">
    <property type="term" value="F:DNA-binding transcription factor activity"/>
    <property type="evidence" value="ECO:0007669"/>
    <property type="project" value="InterPro"/>
</dbReference>
<dbReference type="Gene3D" id="1.10.10.60">
    <property type="entry name" value="Homeodomain-like"/>
    <property type="match status" value="1"/>
</dbReference>
<name>A0A175RBC7_9HYPH</name>
<dbReference type="InterPro" id="IPR050204">
    <property type="entry name" value="AraC_XylS_family_regulators"/>
</dbReference>
<dbReference type="SMART" id="SM00342">
    <property type="entry name" value="HTH_ARAC"/>
    <property type="match status" value="1"/>
</dbReference>
<dbReference type="OrthoDB" id="8004517at2"/>
<dbReference type="SUPFAM" id="SSF46689">
    <property type="entry name" value="Homeodomain-like"/>
    <property type="match status" value="2"/>
</dbReference>
<feature type="domain" description="HTH araC/xylS-type" evidence="4">
    <location>
        <begin position="210"/>
        <end position="309"/>
    </location>
</feature>
<dbReference type="PATRIC" id="fig|401562.3.peg.1304"/>
<protein>
    <recommendedName>
        <fullName evidence="4">HTH araC/xylS-type domain-containing protein</fullName>
    </recommendedName>
</protein>
<evidence type="ECO:0000313" key="6">
    <source>
        <dbReference type="Proteomes" id="UP000078272"/>
    </source>
</evidence>
<dbReference type="PANTHER" id="PTHR46796:SF6">
    <property type="entry name" value="ARAC SUBFAMILY"/>
    <property type="match status" value="1"/>
</dbReference>
<dbReference type="PROSITE" id="PS01124">
    <property type="entry name" value="HTH_ARAC_FAMILY_2"/>
    <property type="match status" value="1"/>
</dbReference>
<accession>A0A175RBC7</accession>